<dbReference type="EMBL" id="JACEFB010000005">
    <property type="protein sequence ID" value="MBA2226277.1"/>
    <property type="molecule type" value="Genomic_DNA"/>
</dbReference>
<keyword evidence="4" id="KW-1185">Reference proteome</keyword>
<comment type="caution">
    <text evidence="3">The sequence shown here is derived from an EMBL/GenBank/DDBJ whole genome shotgun (WGS) entry which is preliminary data.</text>
</comment>
<evidence type="ECO:0000313" key="4">
    <source>
        <dbReference type="Proteomes" id="UP000542342"/>
    </source>
</evidence>
<feature type="chain" id="PRO_5031020472" evidence="2">
    <location>
        <begin position="34"/>
        <end position="192"/>
    </location>
</feature>
<keyword evidence="2" id="KW-0732">Signal</keyword>
<dbReference type="Proteomes" id="UP000542342">
    <property type="component" value="Unassembled WGS sequence"/>
</dbReference>
<evidence type="ECO:0000313" key="3">
    <source>
        <dbReference type="EMBL" id="MBA2226277.1"/>
    </source>
</evidence>
<name>A0A7V8VE12_9BACT</name>
<sequence>MRGICHRLGTATVLVTSLTALTCLCPSIPPAEAAPLPRFTEEREAAALHFVRKHCPELLPLLEELKRTNRPLYERQILETFQVTELLADLLDDPKRYEVELRIWKTENQAMVLVAQLTTAKPEERDSLDQRLQHLARELIELEAQAIECRIELLQAELAFHKEELAKHRDQIDRLARERYEALLEKARKKKP</sequence>
<dbReference type="RefSeq" id="WP_194537717.1">
    <property type="nucleotide sequence ID" value="NZ_JACEFB010000005.1"/>
</dbReference>
<evidence type="ECO:0000256" key="1">
    <source>
        <dbReference type="SAM" id="Coils"/>
    </source>
</evidence>
<keyword evidence="1" id="KW-0175">Coiled coil</keyword>
<dbReference type="AlphaFoldDB" id="A0A7V8VE12"/>
<gene>
    <name evidence="3" type="ORF">H0921_08915</name>
</gene>
<feature type="coiled-coil region" evidence="1">
    <location>
        <begin position="125"/>
        <end position="178"/>
    </location>
</feature>
<organism evidence="3 4">
    <name type="scientific">Thermogemmata fonticola</name>
    <dbReference type="NCBI Taxonomy" id="2755323"/>
    <lineage>
        <taxon>Bacteria</taxon>
        <taxon>Pseudomonadati</taxon>
        <taxon>Planctomycetota</taxon>
        <taxon>Planctomycetia</taxon>
        <taxon>Gemmatales</taxon>
        <taxon>Gemmataceae</taxon>
        <taxon>Thermogemmata</taxon>
    </lineage>
</organism>
<protein>
    <submittedName>
        <fullName evidence="3">Uncharacterized protein</fullName>
    </submittedName>
</protein>
<accession>A0A7V8VE12</accession>
<evidence type="ECO:0000256" key="2">
    <source>
        <dbReference type="SAM" id="SignalP"/>
    </source>
</evidence>
<reference evidence="3 4" key="1">
    <citation type="submission" date="2020-07" db="EMBL/GenBank/DDBJ databases">
        <title>Thermogemmata thermophila gen. nov., sp. nov., a novel moderate thermophilic planctomycete from a Kamchatka hot spring.</title>
        <authorList>
            <person name="Elcheninov A.G."/>
            <person name="Podosokorskaya O.A."/>
            <person name="Kovaleva O.L."/>
            <person name="Novikov A."/>
            <person name="Bonch-Osmolovskaya E.A."/>
            <person name="Toshchakov S.V."/>
            <person name="Kublanov I.V."/>
        </authorList>
    </citation>
    <scope>NUCLEOTIDE SEQUENCE [LARGE SCALE GENOMIC DNA]</scope>
    <source>
        <strain evidence="3 4">2918</strain>
    </source>
</reference>
<feature type="signal peptide" evidence="2">
    <location>
        <begin position="1"/>
        <end position="33"/>
    </location>
</feature>
<proteinExistence type="predicted"/>